<evidence type="ECO:0000313" key="2">
    <source>
        <dbReference type="Proteomes" id="UP000253226"/>
    </source>
</evidence>
<protein>
    <submittedName>
        <fullName evidence="1">Uncharacterized protein</fullName>
    </submittedName>
</protein>
<gene>
    <name evidence="1" type="ORF">TH19_00415</name>
</gene>
<evidence type="ECO:0000313" key="1">
    <source>
        <dbReference type="EMBL" id="RCK39558.1"/>
    </source>
</evidence>
<dbReference type="Proteomes" id="UP000253226">
    <property type="component" value="Unassembled WGS sequence"/>
</dbReference>
<name>A0A367WDQ8_9PROT</name>
<accession>A0A367WDQ8</accession>
<organism evidence="1 2">
    <name type="scientific">Thalassospira profundimaris</name>
    <dbReference type="NCBI Taxonomy" id="502049"/>
    <lineage>
        <taxon>Bacteria</taxon>
        <taxon>Pseudomonadati</taxon>
        <taxon>Pseudomonadota</taxon>
        <taxon>Alphaproteobacteria</taxon>
        <taxon>Rhodospirillales</taxon>
        <taxon>Thalassospiraceae</taxon>
        <taxon>Thalassospira</taxon>
    </lineage>
</organism>
<sequence length="109" mass="12334">MKNGDASWRPLAFFGSWKDPFGADGMLILRGAAWHFPGGWRMMAAITVLKNQTSLPKMVSFQAGRRMGRENDRQTRCRKRSGLLRRNIQKTLRNFAVAVNVAFDPGHEA</sequence>
<proteinExistence type="predicted"/>
<comment type="caution">
    <text evidence="1">The sequence shown here is derived from an EMBL/GenBank/DDBJ whole genome shotgun (WGS) entry which is preliminary data.</text>
</comment>
<dbReference type="AlphaFoldDB" id="A0A367WDQ8"/>
<dbReference type="EMBL" id="JPWF01000001">
    <property type="protein sequence ID" value="RCK39558.1"/>
    <property type="molecule type" value="Genomic_DNA"/>
</dbReference>
<reference evidence="1 2" key="1">
    <citation type="submission" date="2014-07" db="EMBL/GenBank/DDBJ databases">
        <title>Draft genome sequence of Thalassospira profundimaris 35.</title>
        <authorList>
            <person name="Lai Q."/>
            <person name="Shao Z."/>
        </authorList>
    </citation>
    <scope>NUCLEOTIDE SEQUENCE [LARGE SCALE GENOMIC DNA]</scope>
    <source>
        <strain evidence="1 2">35</strain>
    </source>
</reference>